<feature type="domain" description="Sulfatase N-terminal" evidence="5">
    <location>
        <begin position="42"/>
        <end position="465"/>
    </location>
</feature>
<keyword evidence="7" id="KW-1185">Reference proteome</keyword>
<dbReference type="Proteomes" id="UP001596306">
    <property type="component" value="Unassembled WGS sequence"/>
</dbReference>
<dbReference type="GO" id="GO:0016787">
    <property type="term" value="F:hydrolase activity"/>
    <property type="evidence" value="ECO:0007669"/>
    <property type="project" value="UniProtKB-KW"/>
</dbReference>
<reference evidence="7" key="1">
    <citation type="journal article" date="2019" name="Int. J. Syst. Evol. Microbiol.">
        <title>The Global Catalogue of Microorganisms (GCM) 10K type strain sequencing project: providing services to taxonomists for standard genome sequencing and annotation.</title>
        <authorList>
            <consortium name="The Broad Institute Genomics Platform"/>
            <consortium name="The Broad Institute Genome Sequencing Center for Infectious Disease"/>
            <person name="Wu L."/>
            <person name="Ma J."/>
        </authorList>
    </citation>
    <scope>NUCLEOTIDE SEQUENCE [LARGE SCALE GENOMIC DNA]</scope>
    <source>
        <strain evidence="7">CCUG 43304</strain>
    </source>
</reference>
<dbReference type="PROSITE" id="PS00523">
    <property type="entry name" value="SULFATASE_1"/>
    <property type="match status" value="1"/>
</dbReference>
<keyword evidence="3 6" id="KW-0378">Hydrolase</keyword>
<evidence type="ECO:0000256" key="3">
    <source>
        <dbReference type="ARBA" id="ARBA00022801"/>
    </source>
</evidence>
<keyword evidence="4" id="KW-0106">Calcium</keyword>
<organism evidence="6 7">
    <name type="scientific">Luethyella okanaganae</name>
    <dbReference type="NCBI Taxonomy" id="69372"/>
    <lineage>
        <taxon>Bacteria</taxon>
        <taxon>Bacillati</taxon>
        <taxon>Actinomycetota</taxon>
        <taxon>Actinomycetes</taxon>
        <taxon>Micrococcales</taxon>
        <taxon>Microbacteriaceae</taxon>
        <taxon>Luethyella</taxon>
    </lineage>
</organism>
<gene>
    <name evidence="6" type="ORF">ACFQB0_01120</name>
</gene>
<dbReference type="RefSeq" id="WP_386726497.1">
    <property type="nucleotide sequence ID" value="NZ_JBHSTP010000001.1"/>
</dbReference>
<dbReference type="Pfam" id="PF00884">
    <property type="entry name" value="Sulfatase"/>
    <property type="match status" value="1"/>
</dbReference>
<name>A0ABW1VD04_9MICO</name>
<evidence type="ECO:0000259" key="5">
    <source>
        <dbReference type="Pfam" id="PF00884"/>
    </source>
</evidence>
<evidence type="ECO:0000256" key="1">
    <source>
        <dbReference type="ARBA" id="ARBA00008779"/>
    </source>
</evidence>
<dbReference type="SUPFAM" id="SSF53649">
    <property type="entry name" value="Alkaline phosphatase-like"/>
    <property type="match status" value="1"/>
</dbReference>
<dbReference type="PANTHER" id="PTHR42693">
    <property type="entry name" value="ARYLSULFATASE FAMILY MEMBER"/>
    <property type="match status" value="1"/>
</dbReference>
<dbReference type="InterPro" id="IPR000917">
    <property type="entry name" value="Sulfatase_N"/>
</dbReference>
<dbReference type="PANTHER" id="PTHR42693:SF33">
    <property type="entry name" value="ARYLSULFATASE"/>
    <property type="match status" value="1"/>
</dbReference>
<comment type="caution">
    <text evidence="6">The sequence shown here is derived from an EMBL/GenBank/DDBJ whole genome shotgun (WGS) entry which is preliminary data.</text>
</comment>
<evidence type="ECO:0000256" key="4">
    <source>
        <dbReference type="ARBA" id="ARBA00022837"/>
    </source>
</evidence>
<proteinExistence type="inferred from homology"/>
<dbReference type="InterPro" id="IPR050738">
    <property type="entry name" value="Sulfatase"/>
</dbReference>
<dbReference type="EC" id="3.1.6.-" evidence="6"/>
<sequence length="776" mass="85067">MAEQAGGMPTRGYEGFAGIVRERASESVPAWPTPKRAAPGSPNVVVVLVDDMGFSDVSPFGSEIDTPNVQALADDGYRFSNYHTTPLCSPSRAALLTGLNPHRAGFASVAHVDPGFPGFRLELADDVATLAESLRAGGYATFAVGKWHLTKESKLHDGADKSSWPLQRGFDRYYGSMDGYTTLFHPHRLVCDNSPVVDDDVPDDRYLTDELTERALGMIGALRANDAEKPFFLYFAHQAVHGPIQAKDADIQKYRGRYAQGWGLLREQRFAAQLHDGLFPEGTVLAPSDPQDTLGVPEWDELSDDDRRLFARHMEVYAAAVDGVDQSLGALISRLKELGEYENTVFVFTSDNGATGEGGVRGTRSYFSQFVHLAGLPDDWTADVERELELMGGPRVHGHYPRGWAHVSNTPFRRYKMHAYAGGIHAPLVVSWPAGRPRASDDTGLREQYAYVTDIAPTVLALAGVAPLARRCGAVTQEPDGVSFAPTLEDARADSSHHEQYVECGGQRAYFSDGWKAIAPRDFGGPIDDGSWELYDTRVDPTETRNVAAEHPSLLAGLAERWRRAAWMNTVFPLDDIGMFARRPSTELPLSEPVTIMPGTATLERFRSSKLTLLRSFAVDALLTVHPGDEGVLVAHGDQGGGYVLFVEAGRLGFSYNAYGVMRRWTAELPDGDGERSIGLRFDTLAGMRWTVTAHCDGEPIGEELTVPQLLGMAPFTGISVGIDRGGPVDWELHERRRSFPYSGGLRRVMYTPGVIATENPEIVIDIERVVEQLSE</sequence>
<accession>A0ABW1VD04</accession>
<evidence type="ECO:0000313" key="6">
    <source>
        <dbReference type="EMBL" id="MFC6354713.1"/>
    </source>
</evidence>
<dbReference type="InterPro" id="IPR017850">
    <property type="entry name" value="Alkaline_phosphatase_core_sf"/>
</dbReference>
<dbReference type="InterPro" id="IPR024607">
    <property type="entry name" value="Sulfatase_CS"/>
</dbReference>
<dbReference type="Gene3D" id="3.30.1120.10">
    <property type="match status" value="1"/>
</dbReference>
<protein>
    <submittedName>
        <fullName evidence="6">Arylsulfatase</fullName>
        <ecNumber evidence="6">3.1.6.-</ecNumber>
    </submittedName>
</protein>
<dbReference type="PROSITE" id="PS00149">
    <property type="entry name" value="SULFATASE_2"/>
    <property type="match status" value="1"/>
</dbReference>
<comment type="similarity">
    <text evidence="1">Belongs to the sulfatase family.</text>
</comment>
<keyword evidence="2" id="KW-0479">Metal-binding</keyword>
<evidence type="ECO:0000313" key="7">
    <source>
        <dbReference type="Proteomes" id="UP001596306"/>
    </source>
</evidence>
<evidence type="ECO:0000256" key="2">
    <source>
        <dbReference type="ARBA" id="ARBA00022723"/>
    </source>
</evidence>
<dbReference type="EMBL" id="JBHSTP010000001">
    <property type="protein sequence ID" value="MFC6354713.1"/>
    <property type="molecule type" value="Genomic_DNA"/>
</dbReference>
<dbReference type="Gene3D" id="3.40.720.10">
    <property type="entry name" value="Alkaline Phosphatase, subunit A"/>
    <property type="match status" value="1"/>
</dbReference>
<dbReference type="CDD" id="cd16025">
    <property type="entry name" value="PAS_like"/>
    <property type="match status" value="1"/>
</dbReference>